<dbReference type="SMART" id="SM00980">
    <property type="entry name" value="THAP"/>
    <property type="match status" value="1"/>
</dbReference>
<dbReference type="InterPro" id="IPR038441">
    <property type="entry name" value="THAP_Znf_sf"/>
</dbReference>
<gene>
    <name evidence="8" type="ORF">g.41604</name>
    <name evidence="7" type="ORF">g.41605</name>
</gene>
<proteinExistence type="predicted"/>
<evidence type="ECO:0000259" key="6">
    <source>
        <dbReference type="PROSITE" id="PS50950"/>
    </source>
</evidence>
<feature type="non-terminal residue" evidence="7">
    <location>
        <position position="120"/>
    </location>
</feature>
<dbReference type="InterPro" id="IPR052224">
    <property type="entry name" value="THAP_domain_protein"/>
</dbReference>
<dbReference type="Gene3D" id="6.20.210.20">
    <property type="entry name" value="THAP domain"/>
    <property type="match status" value="1"/>
</dbReference>
<evidence type="ECO:0000256" key="2">
    <source>
        <dbReference type="ARBA" id="ARBA00022771"/>
    </source>
</evidence>
<dbReference type="PANTHER" id="PTHR46927:SF3">
    <property type="entry name" value="THAP-TYPE DOMAIN-CONTAINING PROTEIN"/>
    <property type="match status" value="1"/>
</dbReference>
<dbReference type="GO" id="GO:0008270">
    <property type="term" value="F:zinc ion binding"/>
    <property type="evidence" value="ECO:0007669"/>
    <property type="project" value="UniProtKB-KW"/>
</dbReference>
<dbReference type="PROSITE" id="PS50950">
    <property type="entry name" value="ZF_THAP"/>
    <property type="match status" value="1"/>
</dbReference>
<evidence type="ECO:0000313" key="7">
    <source>
        <dbReference type="EMBL" id="JAS13693.1"/>
    </source>
</evidence>
<evidence type="ECO:0000256" key="5">
    <source>
        <dbReference type="PROSITE-ProRule" id="PRU00309"/>
    </source>
</evidence>
<dbReference type="AlphaFoldDB" id="A0A1B6CK04"/>
<dbReference type="EMBL" id="GEDC01023605">
    <property type="protein sequence ID" value="JAS13693.1"/>
    <property type="molecule type" value="Transcribed_RNA"/>
</dbReference>
<keyword evidence="3" id="KW-0862">Zinc</keyword>
<evidence type="ECO:0000256" key="4">
    <source>
        <dbReference type="ARBA" id="ARBA00023125"/>
    </source>
</evidence>
<sequence length="120" mass="14070">MPYCVIADCYNNDKTCKYRKLSFHRFPKDINFQKAWKHNCKRIDKISITSARVCSDQFDSDDFERDLRAELLNLKSVPRLKQNAIPHIKIPIITSKSDLTRAVQANNCDEQYNENLVCDE</sequence>
<dbReference type="SUPFAM" id="SSF57716">
    <property type="entry name" value="Glucocorticoid receptor-like (DNA-binding domain)"/>
    <property type="match status" value="1"/>
</dbReference>
<dbReference type="GO" id="GO:0003677">
    <property type="term" value="F:DNA binding"/>
    <property type="evidence" value="ECO:0007669"/>
    <property type="project" value="UniProtKB-UniRule"/>
</dbReference>
<dbReference type="InterPro" id="IPR006612">
    <property type="entry name" value="THAP_Znf"/>
</dbReference>
<dbReference type="Pfam" id="PF05485">
    <property type="entry name" value="THAP"/>
    <property type="match status" value="1"/>
</dbReference>
<dbReference type="SMART" id="SM00692">
    <property type="entry name" value="DM3"/>
    <property type="match status" value="1"/>
</dbReference>
<protein>
    <recommendedName>
        <fullName evidence="6">THAP-type domain-containing protein</fullName>
    </recommendedName>
</protein>
<evidence type="ECO:0000256" key="3">
    <source>
        <dbReference type="ARBA" id="ARBA00022833"/>
    </source>
</evidence>
<accession>A0A1B6CK04</accession>
<keyword evidence="4 5" id="KW-0238">DNA-binding</keyword>
<feature type="domain" description="THAP-type" evidence="6">
    <location>
        <begin position="1"/>
        <end position="89"/>
    </location>
</feature>
<keyword evidence="2 5" id="KW-0863">Zinc-finger</keyword>
<name>A0A1B6CK04_9HEMI</name>
<dbReference type="PANTHER" id="PTHR46927">
    <property type="entry name" value="AGAP005574-PA"/>
    <property type="match status" value="1"/>
</dbReference>
<evidence type="ECO:0000313" key="8">
    <source>
        <dbReference type="EMBL" id="JAS35902.1"/>
    </source>
</evidence>
<organism evidence="7">
    <name type="scientific">Clastoptera arizonana</name>
    <name type="common">Arizona spittle bug</name>
    <dbReference type="NCBI Taxonomy" id="38151"/>
    <lineage>
        <taxon>Eukaryota</taxon>
        <taxon>Metazoa</taxon>
        <taxon>Ecdysozoa</taxon>
        <taxon>Arthropoda</taxon>
        <taxon>Hexapoda</taxon>
        <taxon>Insecta</taxon>
        <taxon>Pterygota</taxon>
        <taxon>Neoptera</taxon>
        <taxon>Paraneoptera</taxon>
        <taxon>Hemiptera</taxon>
        <taxon>Auchenorrhyncha</taxon>
        <taxon>Cercopoidea</taxon>
        <taxon>Clastopteridae</taxon>
        <taxon>Clastoptera</taxon>
    </lineage>
</organism>
<dbReference type="EMBL" id="GEDC01001396">
    <property type="protein sequence ID" value="JAS35902.1"/>
    <property type="molecule type" value="Transcribed_RNA"/>
</dbReference>
<evidence type="ECO:0000256" key="1">
    <source>
        <dbReference type="ARBA" id="ARBA00022723"/>
    </source>
</evidence>
<keyword evidence="1" id="KW-0479">Metal-binding</keyword>
<reference evidence="7" key="1">
    <citation type="submission" date="2015-12" db="EMBL/GenBank/DDBJ databases">
        <title>De novo transcriptome assembly of four potential Pierce s Disease insect vectors from Arizona vineyards.</title>
        <authorList>
            <person name="Tassone E.E."/>
        </authorList>
    </citation>
    <scope>NUCLEOTIDE SEQUENCE</scope>
</reference>